<feature type="transmembrane region" description="Helical" evidence="1">
    <location>
        <begin position="153"/>
        <end position="171"/>
    </location>
</feature>
<proteinExistence type="predicted"/>
<gene>
    <name evidence="3" type="ORF">LPQ35_08370</name>
</gene>
<protein>
    <submittedName>
        <fullName evidence="3">DUF2070 family protein</fullName>
    </submittedName>
</protein>
<feature type="transmembrane region" description="Helical" evidence="1">
    <location>
        <begin position="77"/>
        <end position="97"/>
    </location>
</feature>
<keyword evidence="1" id="KW-0812">Transmembrane</keyword>
<dbReference type="Proteomes" id="UP001492541">
    <property type="component" value="Chromosome"/>
</dbReference>
<feature type="domain" description="DUF2070" evidence="2">
    <location>
        <begin position="7"/>
        <end position="530"/>
    </location>
</feature>
<feature type="transmembrane region" description="Helical" evidence="1">
    <location>
        <begin position="46"/>
        <end position="65"/>
    </location>
</feature>
<evidence type="ECO:0000313" key="4">
    <source>
        <dbReference type="Proteomes" id="UP001492541"/>
    </source>
</evidence>
<feature type="transmembrane region" description="Helical" evidence="1">
    <location>
        <begin position="128"/>
        <end position="147"/>
    </location>
</feature>
<keyword evidence="1" id="KW-1133">Transmembrane helix</keyword>
<dbReference type="GeneID" id="90449699"/>
<keyword evidence="1" id="KW-0472">Membrane</keyword>
<feature type="transmembrane region" description="Helical" evidence="1">
    <location>
        <begin position="517"/>
        <end position="538"/>
    </location>
</feature>
<keyword evidence="4" id="KW-1185">Reference proteome</keyword>
<feature type="transmembrane region" description="Helical" evidence="1">
    <location>
        <begin position="21"/>
        <end position="40"/>
    </location>
</feature>
<name>A0ABZ3H120_GEOAI</name>
<evidence type="ECO:0000313" key="3">
    <source>
        <dbReference type="EMBL" id="XAT63265.1"/>
    </source>
</evidence>
<dbReference type="Pfam" id="PF09843">
    <property type="entry name" value="DUF2070"/>
    <property type="match status" value="1"/>
</dbReference>
<accession>A0ABZ3H120</accession>
<dbReference type="RefSeq" id="WP_193808330.1">
    <property type="nucleotide sequence ID" value="NZ_CP087714.1"/>
</dbReference>
<sequence>MIDEKLLEKFYSKIFSVPKKRVSIAIGVTSIILASYLNGISGKSFFVMRYFFIGLALIILLLIFGKLLESGFNSRRTFFLALFFLILIEIADIIAIHLTNPDYIIISPSVVAFILTVALYFTSKKFSYSAPLIILLVLYPVDYIFSFSAPHRTLAYTISTIAGIFFGHLFIKYLGRDEELRIPELLRSFVLYWLKGLPEIFENTLKKFSRIHTGRVHLIKIGKWSIIAPEFHPGPFRDIGGAKLVNEALKYHSMFLHAVSTHSTNPVSREDVDRIVKIEGDYENTSFMKPYTVSGKNFMLKVYPAEDFTLLIIHGKERIDDIPQEIRLMAEKFFRNPVVIDAHNAYMSRYQISPEDLTEIYFLMEKAGKKPRKKCNELKVYYSSMDYENERICGKLALLVMSFDGELHGILMIDSNNMEKVLRDYLADVGREYGVELDIVTTDNHSKTGISPKIGYMPANLEDAEIIESFLKKALENMDLETAGVLYSSEDVQVRTMGEEFFKKMDFAFRKYGESGLYLFGVFSALNYIISFILAGIIL</sequence>
<evidence type="ECO:0000256" key="1">
    <source>
        <dbReference type="SAM" id="Phobius"/>
    </source>
</evidence>
<dbReference type="InterPro" id="IPR019204">
    <property type="entry name" value="DUF2070_membrane"/>
</dbReference>
<organism evidence="3 4">
    <name type="scientific">Geoglobus acetivorans</name>
    <dbReference type="NCBI Taxonomy" id="565033"/>
    <lineage>
        <taxon>Archaea</taxon>
        <taxon>Methanobacteriati</taxon>
        <taxon>Methanobacteriota</taxon>
        <taxon>Archaeoglobi</taxon>
        <taxon>Archaeoglobales</taxon>
        <taxon>Archaeoglobaceae</taxon>
        <taxon>Geoglobus</taxon>
    </lineage>
</organism>
<dbReference type="EMBL" id="CP087714">
    <property type="protein sequence ID" value="XAT63265.1"/>
    <property type="molecule type" value="Genomic_DNA"/>
</dbReference>
<feature type="transmembrane region" description="Helical" evidence="1">
    <location>
        <begin position="103"/>
        <end position="121"/>
    </location>
</feature>
<evidence type="ECO:0000259" key="2">
    <source>
        <dbReference type="Pfam" id="PF09843"/>
    </source>
</evidence>
<reference evidence="3 4" key="1">
    <citation type="submission" date="2021-11" db="EMBL/GenBank/DDBJ databases">
        <title>Whole genome of Geoglobus acetivorans.</title>
        <authorList>
            <person name="Liu D."/>
        </authorList>
    </citation>
    <scope>NUCLEOTIDE SEQUENCE [LARGE SCALE GENOMIC DNA]</scope>
    <source>
        <strain evidence="3 4">SBH6</strain>
    </source>
</reference>